<organism evidence="1 2">
    <name type="scientific">Rhizobium lusitanum</name>
    <dbReference type="NCBI Taxonomy" id="293958"/>
    <lineage>
        <taxon>Bacteria</taxon>
        <taxon>Pseudomonadati</taxon>
        <taxon>Pseudomonadota</taxon>
        <taxon>Alphaproteobacteria</taxon>
        <taxon>Hyphomicrobiales</taxon>
        <taxon>Rhizobiaceae</taxon>
        <taxon>Rhizobium/Agrobacterium group</taxon>
        <taxon>Rhizobium</taxon>
    </lineage>
</organism>
<protein>
    <recommendedName>
        <fullName evidence="3">VOC family protein</fullName>
    </recommendedName>
</protein>
<reference evidence="1 2" key="1">
    <citation type="submission" date="2019-12" db="EMBL/GenBank/DDBJ databases">
        <title>Rhizobium genotypes associated with high levels of biological nitrogen fixation by grain legumes in a temperate-maritime cropping system.</title>
        <authorList>
            <person name="Maluk M."/>
            <person name="Francesc Ferrando Molina F."/>
            <person name="Lopez Del Egido L."/>
            <person name="Lafos M."/>
            <person name="Langarica-Fuentes A."/>
            <person name="Gebre Yohannes G."/>
            <person name="Young M.W."/>
            <person name="Martin P."/>
            <person name="Gantlett R."/>
            <person name="Kenicer G."/>
            <person name="Hawes C."/>
            <person name="Begg G.S."/>
            <person name="Quilliam R.S."/>
            <person name="Squire G.R."/>
            <person name="Poole P.S."/>
            <person name="Young P.W."/>
            <person name="Iannetta P.M."/>
            <person name="James E.K."/>
        </authorList>
    </citation>
    <scope>NUCLEOTIDE SEQUENCE [LARGE SCALE GENOMIC DNA]</scope>
    <source>
        <strain evidence="1 2">JHI1118</strain>
    </source>
</reference>
<dbReference type="AlphaFoldDB" id="A0A6L9UKM7"/>
<accession>A0A6L9UKM7</accession>
<evidence type="ECO:0008006" key="3">
    <source>
        <dbReference type="Google" id="ProtNLM"/>
    </source>
</evidence>
<dbReference type="EMBL" id="WUEY01000029">
    <property type="protein sequence ID" value="NEI74390.1"/>
    <property type="molecule type" value="Genomic_DNA"/>
</dbReference>
<comment type="caution">
    <text evidence="1">The sequence shown here is derived from an EMBL/GenBank/DDBJ whole genome shotgun (WGS) entry which is preliminary data.</text>
</comment>
<proteinExistence type="predicted"/>
<evidence type="ECO:0000313" key="1">
    <source>
        <dbReference type="EMBL" id="NEI74390.1"/>
    </source>
</evidence>
<evidence type="ECO:0000313" key="2">
    <source>
        <dbReference type="Proteomes" id="UP000483035"/>
    </source>
</evidence>
<dbReference type="InterPro" id="IPR029068">
    <property type="entry name" value="Glyas_Bleomycin-R_OHBP_Dase"/>
</dbReference>
<name>A0A6L9UKM7_9HYPH</name>
<dbReference type="RefSeq" id="WP_163993605.1">
    <property type="nucleotide sequence ID" value="NZ_WUEY01000029.1"/>
</dbReference>
<dbReference type="SUPFAM" id="SSF54593">
    <property type="entry name" value="Glyoxalase/Bleomycin resistance protein/Dihydroxybiphenyl dioxygenase"/>
    <property type="match status" value="1"/>
</dbReference>
<sequence>MAAINVLSRLYVSSIDQGLRDLKHITDAPVTIRFRYGTLELASVGAFLLIAGNEADLAPYRETQATATVENLKDMQSKFEAEGAAVLVAPQDVPTGRNMTVRHAAGAVIEYVQLDYRKLSALPR</sequence>
<dbReference type="Proteomes" id="UP000483035">
    <property type="component" value="Unassembled WGS sequence"/>
</dbReference>
<dbReference type="Gene3D" id="3.10.180.10">
    <property type="entry name" value="2,3-Dihydroxybiphenyl 1,2-Dioxygenase, domain 1"/>
    <property type="match status" value="1"/>
</dbReference>
<gene>
    <name evidence="1" type="ORF">GR212_33080</name>
</gene>